<evidence type="ECO:0000313" key="1">
    <source>
        <dbReference type="EMBL" id="GAA4467810.1"/>
    </source>
</evidence>
<accession>A0ABP8NM27</accession>
<reference evidence="2" key="1">
    <citation type="journal article" date="2019" name="Int. J. Syst. Evol. Microbiol.">
        <title>The Global Catalogue of Microorganisms (GCM) 10K type strain sequencing project: providing services to taxonomists for standard genome sequencing and annotation.</title>
        <authorList>
            <consortium name="The Broad Institute Genomics Platform"/>
            <consortium name="The Broad Institute Genome Sequencing Center for Infectious Disease"/>
            <person name="Wu L."/>
            <person name="Ma J."/>
        </authorList>
    </citation>
    <scope>NUCLEOTIDE SEQUENCE [LARGE SCALE GENOMIC DNA]</scope>
    <source>
        <strain evidence="2">JCM 32105</strain>
    </source>
</reference>
<dbReference type="RefSeq" id="WP_345083570.1">
    <property type="nucleotide sequence ID" value="NZ_BAABFA010000018.1"/>
</dbReference>
<gene>
    <name evidence="1" type="ORF">GCM10023093_24260</name>
</gene>
<sequence length="109" mass="12335">MELRPFTLEEAEEICEDFEDLKDTEFALEGRPYMVEDVVVCPFETTEKEAFFAAYENGERNVISSADTDAPLYDVILIVSDLDANDGLSFMSVRQYVAGKGVIYNFPVE</sequence>
<dbReference type="Proteomes" id="UP001500067">
    <property type="component" value="Unassembled WGS sequence"/>
</dbReference>
<organism evidence="1 2">
    <name type="scientific">Nemorincola caseinilytica</name>
    <dbReference type="NCBI Taxonomy" id="2054315"/>
    <lineage>
        <taxon>Bacteria</taxon>
        <taxon>Pseudomonadati</taxon>
        <taxon>Bacteroidota</taxon>
        <taxon>Chitinophagia</taxon>
        <taxon>Chitinophagales</taxon>
        <taxon>Chitinophagaceae</taxon>
        <taxon>Nemorincola</taxon>
    </lineage>
</organism>
<proteinExistence type="predicted"/>
<evidence type="ECO:0000313" key="2">
    <source>
        <dbReference type="Proteomes" id="UP001500067"/>
    </source>
</evidence>
<dbReference type="EMBL" id="BAABFA010000018">
    <property type="protein sequence ID" value="GAA4467810.1"/>
    <property type="molecule type" value="Genomic_DNA"/>
</dbReference>
<name>A0ABP8NM27_9BACT</name>
<comment type="caution">
    <text evidence="1">The sequence shown here is derived from an EMBL/GenBank/DDBJ whole genome shotgun (WGS) entry which is preliminary data.</text>
</comment>
<protein>
    <submittedName>
        <fullName evidence="1">Uncharacterized protein</fullName>
    </submittedName>
</protein>
<keyword evidence="2" id="KW-1185">Reference proteome</keyword>